<dbReference type="AlphaFoldDB" id="E2SF79"/>
<dbReference type="STRING" id="585531.HMPREF0063_12688"/>
<dbReference type="Proteomes" id="UP000003111">
    <property type="component" value="Unassembled WGS sequence"/>
</dbReference>
<keyword evidence="4" id="KW-1185">Reference proteome</keyword>
<feature type="domain" description="Amidase" evidence="2">
    <location>
        <begin position="25"/>
        <end position="447"/>
    </location>
</feature>
<dbReference type="PANTHER" id="PTHR11895">
    <property type="entry name" value="TRANSAMIDASE"/>
    <property type="match status" value="1"/>
</dbReference>
<dbReference type="PANTHER" id="PTHR11895:SF7">
    <property type="entry name" value="GLUTAMYL-TRNA(GLN) AMIDOTRANSFERASE SUBUNIT A, MITOCHONDRIAL"/>
    <property type="match status" value="1"/>
</dbReference>
<evidence type="ECO:0000259" key="2">
    <source>
        <dbReference type="Pfam" id="PF01425"/>
    </source>
</evidence>
<dbReference type="GO" id="GO:0003824">
    <property type="term" value="F:catalytic activity"/>
    <property type="evidence" value="ECO:0007669"/>
    <property type="project" value="InterPro"/>
</dbReference>
<evidence type="ECO:0000256" key="1">
    <source>
        <dbReference type="ARBA" id="ARBA00009199"/>
    </source>
</evidence>
<dbReference type="RefSeq" id="WP_007079527.1">
    <property type="nucleotide sequence ID" value="NZ_CM001024.1"/>
</dbReference>
<dbReference type="EMBL" id="ACLF03000011">
    <property type="protein sequence ID" value="EFQ82164.1"/>
    <property type="molecule type" value="Genomic_DNA"/>
</dbReference>
<dbReference type="eggNOG" id="COG0154">
    <property type="taxonomic scope" value="Bacteria"/>
</dbReference>
<dbReference type="HOGENOM" id="CLU_009600_0_4_11"/>
<name>E2SF79_9ACTN</name>
<gene>
    <name evidence="3" type="ORF">HMPREF0063_12688</name>
</gene>
<dbReference type="InterPro" id="IPR036928">
    <property type="entry name" value="AS_sf"/>
</dbReference>
<comment type="caution">
    <text evidence="3">The sequence shown here is derived from an EMBL/GenBank/DDBJ whole genome shotgun (WGS) entry which is preliminary data.</text>
</comment>
<evidence type="ECO:0000313" key="3">
    <source>
        <dbReference type="EMBL" id="EFQ82164.1"/>
    </source>
</evidence>
<dbReference type="InterPro" id="IPR000120">
    <property type="entry name" value="Amidase"/>
</dbReference>
<dbReference type="Gene3D" id="3.90.1300.10">
    <property type="entry name" value="Amidase signature (AS) domain"/>
    <property type="match status" value="1"/>
</dbReference>
<dbReference type="PROSITE" id="PS00571">
    <property type="entry name" value="AMIDASES"/>
    <property type="match status" value="1"/>
</dbReference>
<dbReference type="OrthoDB" id="9811471at2"/>
<protein>
    <submittedName>
        <fullName evidence="3">Amidase</fullName>
    </submittedName>
</protein>
<dbReference type="SUPFAM" id="SSF75304">
    <property type="entry name" value="Amidase signature (AS) enzymes"/>
    <property type="match status" value="1"/>
</dbReference>
<evidence type="ECO:0000313" key="4">
    <source>
        <dbReference type="Proteomes" id="UP000003111"/>
    </source>
</evidence>
<reference evidence="3" key="1">
    <citation type="submission" date="2010-08" db="EMBL/GenBank/DDBJ databases">
        <authorList>
            <person name="Muzny D."/>
            <person name="Qin X."/>
            <person name="Buhay C."/>
            <person name="Dugan-Rocha S."/>
            <person name="Ding Y."/>
            <person name="Chen G."/>
            <person name="Hawes A."/>
            <person name="Holder M."/>
            <person name="Jhangiani S."/>
            <person name="Johnson A."/>
            <person name="Khan Z."/>
            <person name="Li Z."/>
            <person name="Liu W."/>
            <person name="Liu X."/>
            <person name="Perez L."/>
            <person name="Shen H."/>
            <person name="Wang Q."/>
            <person name="Watt J."/>
            <person name="Xi L."/>
            <person name="Xin Y."/>
            <person name="Zhou J."/>
            <person name="Deng J."/>
            <person name="Jiang H."/>
            <person name="Liu Y."/>
            <person name="Qu J."/>
            <person name="Song X.-Z."/>
            <person name="Zhang L."/>
            <person name="Villasana D."/>
            <person name="Johnson A."/>
            <person name="Liu J."/>
            <person name="Liyanage D."/>
            <person name="Lorensuhewa L."/>
            <person name="Robinson T."/>
            <person name="Song A."/>
            <person name="Song B.-B."/>
            <person name="Dinh H."/>
            <person name="Thornton R."/>
            <person name="Coyle M."/>
            <person name="Francisco L."/>
            <person name="Jackson L."/>
            <person name="Javaid M."/>
            <person name="Korchina V."/>
            <person name="Kovar C."/>
            <person name="Mata R."/>
            <person name="Mathew T."/>
            <person name="Ngo R."/>
            <person name="Nguyen L."/>
            <person name="Nguyen N."/>
            <person name="Okwuonu G."/>
            <person name="Ongeri F."/>
            <person name="Pham C."/>
            <person name="Simmons D."/>
            <person name="Wilczek-Boney K."/>
            <person name="Hale W."/>
            <person name="Jakkamsetti A."/>
            <person name="Pham P."/>
            <person name="Ruth R."/>
            <person name="San Lucas F."/>
            <person name="Warren J."/>
            <person name="Zhang J."/>
            <person name="Zhao Z."/>
            <person name="Zhou C."/>
            <person name="Zhu D."/>
            <person name="Lee S."/>
            <person name="Bess C."/>
            <person name="Blankenburg K."/>
            <person name="Forbes L."/>
            <person name="Fu Q."/>
            <person name="Gubbala S."/>
            <person name="Hirani K."/>
            <person name="Jayaseelan J.C."/>
            <person name="Lara F."/>
            <person name="Munidasa M."/>
            <person name="Palculict T."/>
            <person name="Patil S."/>
            <person name="Pu L.-L."/>
            <person name="Saada N."/>
            <person name="Tang L."/>
            <person name="Weissenberger G."/>
            <person name="Zhu Y."/>
            <person name="Hemphill L."/>
            <person name="Shang Y."/>
            <person name="Youmans B."/>
            <person name="Ayvaz T."/>
            <person name="Ross M."/>
            <person name="Santibanez J."/>
            <person name="Aqrawi P."/>
            <person name="Gross S."/>
            <person name="Joshi V."/>
            <person name="Fowler G."/>
            <person name="Nazareth L."/>
            <person name="Reid J."/>
            <person name="Worley K."/>
            <person name="Petrosino J."/>
            <person name="Highlander S."/>
            <person name="Gibbs R."/>
        </authorList>
    </citation>
    <scope>NUCLEOTIDE SEQUENCE [LARGE SCALE GENOMIC DNA]</scope>
    <source>
        <strain evidence="3">DSM 15272</strain>
    </source>
</reference>
<proteinExistence type="inferred from homology"/>
<accession>E2SF79</accession>
<dbReference type="Pfam" id="PF01425">
    <property type="entry name" value="Amidase"/>
    <property type="match status" value="1"/>
</dbReference>
<dbReference type="InterPro" id="IPR023631">
    <property type="entry name" value="Amidase_dom"/>
</dbReference>
<dbReference type="InterPro" id="IPR020556">
    <property type="entry name" value="Amidase_CS"/>
</dbReference>
<comment type="similarity">
    <text evidence="1">Belongs to the amidase family.</text>
</comment>
<organism evidence="3 4">
    <name type="scientific">Aeromicrobium marinum DSM 15272</name>
    <dbReference type="NCBI Taxonomy" id="585531"/>
    <lineage>
        <taxon>Bacteria</taxon>
        <taxon>Bacillati</taxon>
        <taxon>Actinomycetota</taxon>
        <taxon>Actinomycetes</taxon>
        <taxon>Propionibacteriales</taxon>
        <taxon>Nocardioidaceae</taxon>
        <taxon>Aeromicrobium</taxon>
    </lineage>
</organism>
<sequence length="466" mass="48540">MTDLHELDAHDQADLLTRRVVSAVELVSHHLDRADRLGPDLGAFVTLTPDRALRAAHDADRRRAAGEVPIFCGVPTAFKDLTPTAGVRTTMGSALLADAVPDTDAHVVRLVEQAGFVSLGKTNTPEFGLSSYTDNDVVGPAATPWDPSRNAGGSSGGAAAAVAAGLVPLAAGSDGGGSIRIPASCCGVVGFKPSRGRVSPGPAGSDWNGLAGDGPLARTVRDAAALLDVLAVRQVGDARGLPDPPTPFASCVDRDPGRLRIARWSQPYLPGIETDPAVVAVWEDAGRLLAALGHDVVDVPNPFPAELEPQFNVVWSSGMAAAPIPDEAAPMLRANTRYWRERGGRATAAELAAAMQFLDLTTRGVMTGLADFDAFLTPTLAMPPQPHAWFTESGDPAEDHRRELMFTPFTAVYNMAGVPAASLPLGSVDGLPVGVMLATHAGHDAELFSLLGQVEAAAPWAGRRPG</sequence>